<evidence type="ECO:0000259" key="6">
    <source>
        <dbReference type="PROSITE" id="PS50011"/>
    </source>
</evidence>
<dbReference type="CDD" id="cd14014">
    <property type="entry name" value="STKc_PknB_like"/>
    <property type="match status" value="1"/>
</dbReference>
<evidence type="ECO:0000313" key="7">
    <source>
        <dbReference type="EMBL" id="WXB11912.1"/>
    </source>
</evidence>
<feature type="region of interest" description="Disordered" evidence="5">
    <location>
        <begin position="464"/>
        <end position="527"/>
    </location>
</feature>
<feature type="compositionally biased region" description="Low complexity" evidence="5">
    <location>
        <begin position="337"/>
        <end position="352"/>
    </location>
</feature>
<evidence type="ECO:0000256" key="4">
    <source>
        <dbReference type="ARBA" id="ARBA00022840"/>
    </source>
</evidence>
<feature type="compositionally biased region" description="Low complexity" evidence="5">
    <location>
        <begin position="464"/>
        <end position="477"/>
    </location>
</feature>
<dbReference type="PANTHER" id="PTHR43289">
    <property type="entry name" value="MITOGEN-ACTIVATED PROTEIN KINASE KINASE KINASE 20-RELATED"/>
    <property type="match status" value="1"/>
</dbReference>
<evidence type="ECO:0000256" key="1">
    <source>
        <dbReference type="ARBA" id="ARBA00022679"/>
    </source>
</evidence>
<keyword evidence="2" id="KW-0547">Nucleotide-binding</keyword>
<organism evidence="7 8">
    <name type="scientific">Pendulispora albinea</name>
    <dbReference type="NCBI Taxonomy" id="2741071"/>
    <lineage>
        <taxon>Bacteria</taxon>
        <taxon>Pseudomonadati</taxon>
        <taxon>Myxococcota</taxon>
        <taxon>Myxococcia</taxon>
        <taxon>Myxococcales</taxon>
        <taxon>Sorangiineae</taxon>
        <taxon>Pendulisporaceae</taxon>
        <taxon>Pendulispora</taxon>
    </lineage>
</organism>
<dbReference type="Pfam" id="PF00069">
    <property type="entry name" value="Pkinase"/>
    <property type="match status" value="1"/>
</dbReference>
<dbReference type="InterPro" id="IPR000719">
    <property type="entry name" value="Prot_kinase_dom"/>
</dbReference>
<keyword evidence="1" id="KW-0808">Transferase</keyword>
<protein>
    <submittedName>
        <fullName evidence="7">Protein kinase</fullName>
    </submittedName>
</protein>
<keyword evidence="3 7" id="KW-0418">Kinase</keyword>
<dbReference type="InterPro" id="IPR011009">
    <property type="entry name" value="Kinase-like_dom_sf"/>
</dbReference>
<feature type="compositionally biased region" description="Pro residues" evidence="5">
    <location>
        <begin position="490"/>
        <end position="500"/>
    </location>
</feature>
<dbReference type="Gene3D" id="3.30.200.20">
    <property type="entry name" value="Phosphorylase Kinase, domain 1"/>
    <property type="match status" value="1"/>
</dbReference>
<sequence>MERAAPSSPRDLTPTSRYERLVKIASGGMATVYVGRLRGDLGFEQLVAIKRPHPHIMQLPDFRRGLMAEARLAARMRHANLVGVRDVEAQADSILLVMDYVEGASLHELFSGIADRDRKTMIRVGLRAIRDLCAGLQAVHDLTDDEDRPLGAVHRDVSPQNVLVGIDGVSRLADFGIAKCIYAHETSTTFGTLKGKVSYMAPEYVEGQGFDQRADIFAVGVMLWEILAGRRLFVGENHLVVIRKILLEPIPSPSEVAPELGDAFDAIVERAVARDPAARFERASDLGAALDAALFHSEYAGTHHDVARFVRDRAGPRLLERRQRIKDGLRAVSTPDATASLASPAEAASPLPLSAPPVSRPQLSPPQLSLGLAVSTGETVHLPESRRPRPRTTLVLATSAVVAAVGVLIGTGVLGPRANPAPAGALSMQAPDAPIVTLHTDPVVPVATTVAPIASVATTPVPAPVRASASAPNPNAKAADKGEKPAKPTRTPPPLLPSAPPSSTTPAVPPLPAATTSDVPPLRGNPY</sequence>
<dbReference type="RefSeq" id="WP_394821528.1">
    <property type="nucleotide sequence ID" value="NZ_CP089984.1"/>
</dbReference>
<reference evidence="7 8" key="1">
    <citation type="submission" date="2021-12" db="EMBL/GenBank/DDBJ databases">
        <title>Discovery of the Pendulisporaceae a myxobacterial family with distinct sporulation behavior and unique specialized metabolism.</title>
        <authorList>
            <person name="Garcia R."/>
            <person name="Popoff A."/>
            <person name="Bader C.D."/>
            <person name="Loehr J."/>
            <person name="Walesch S."/>
            <person name="Walt C."/>
            <person name="Boldt J."/>
            <person name="Bunk B."/>
            <person name="Haeckl F.J.F.P.J."/>
            <person name="Gunesch A.P."/>
            <person name="Birkelbach J."/>
            <person name="Nuebel U."/>
            <person name="Pietschmann T."/>
            <person name="Bach T."/>
            <person name="Mueller R."/>
        </authorList>
    </citation>
    <scope>NUCLEOTIDE SEQUENCE [LARGE SCALE GENOMIC DNA]</scope>
    <source>
        <strain evidence="7 8">MSr11954</strain>
    </source>
</reference>
<name>A0ABZ2LMC5_9BACT</name>
<dbReference type="EMBL" id="CP089984">
    <property type="protein sequence ID" value="WXB11912.1"/>
    <property type="molecule type" value="Genomic_DNA"/>
</dbReference>
<evidence type="ECO:0000256" key="5">
    <source>
        <dbReference type="SAM" id="MobiDB-lite"/>
    </source>
</evidence>
<proteinExistence type="predicted"/>
<keyword evidence="4" id="KW-0067">ATP-binding</keyword>
<feature type="region of interest" description="Disordered" evidence="5">
    <location>
        <begin position="335"/>
        <end position="365"/>
    </location>
</feature>
<gene>
    <name evidence="7" type="ORF">LZC94_29155</name>
</gene>
<evidence type="ECO:0000256" key="3">
    <source>
        <dbReference type="ARBA" id="ARBA00022777"/>
    </source>
</evidence>
<feature type="domain" description="Protein kinase" evidence="6">
    <location>
        <begin position="18"/>
        <end position="299"/>
    </location>
</feature>
<keyword evidence="8" id="KW-1185">Reference proteome</keyword>
<dbReference type="GO" id="GO:0016301">
    <property type="term" value="F:kinase activity"/>
    <property type="evidence" value="ECO:0007669"/>
    <property type="project" value="UniProtKB-KW"/>
</dbReference>
<dbReference type="Gene3D" id="1.10.510.10">
    <property type="entry name" value="Transferase(Phosphotransferase) domain 1"/>
    <property type="match status" value="1"/>
</dbReference>
<dbReference type="SUPFAM" id="SSF56112">
    <property type="entry name" value="Protein kinase-like (PK-like)"/>
    <property type="match status" value="1"/>
</dbReference>
<evidence type="ECO:0000313" key="8">
    <source>
        <dbReference type="Proteomes" id="UP001370348"/>
    </source>
</evidence>
<dbReference type="Proteomes" id="UP001370348">
    <property type="component" value="Chromosome"/>
</dbReference>
<evidence type="ECO:0000256" key="2">
    <source>
        <dbReference type="ARBA" id="ARBA00022741"/>
    </source>
</evidence>
<accession>A0ABZ2LMC5</accession>
<dbReference type="PROSITE" id="PS50011">
    <property type="entry name" value="PROTEIN_KINASE_DOM"/>
    <property type="match status" value="1"/>
</dbReference>
<dbReference type="PANTHER" id="PTHR43289:SF6">
    <property type="entry name" value="SERINE_THREONINE-PROTEIN KINASE NEKL-3"/>
    <property type="match status" value="1"/>
</dbReference>